<dbReference type="Gene3D" id="1.10.740.10">
    <property type="entry name" value="Transferase Inhibitor Protein From Tn5, Chain"/>
    <property type="match status" value="1"/>
</dbReference>
<evidence type="ECO:0000313" key="1">
    <source>
        <dbReference type="EMBL" id="EBO1575648.1"/>
    </source>
</evidence>
<gene>
    <name evidence="1" type="ORF">EIC51_23825</name>
</gene>
<name>A0A5T9TQV6_SALET</name>
<dbReference type="PANTHER" id="PTHR37319:SF1">
    <property type="entry name" value="TRANSPOSASE TN5 DIMERISATION DOMAIN-CONTAINING PROTEIN"/>
    <property type="match status" value="1"/>
</dbReference>
<dbReference type="InterPro" id="IPR012337">
    <property type="entry name" value="RNaseH-like_sf"/>
</dbReference>
<organism evidence="1">
    <name type="scientific">Salmonella enterica subsp. enterica serovar Kentucky</name>
    <dbReference type="NCBI Taxonomy" id="192955"/>
    <lineage>
        <taxon>Bacteria</taxon>
        <taxon>Pseudomonadati</taxon>
        <taxon>Pseudomonadota</taxon>
        <taxon>Gammaproteobacteria</taxon>
        <taxon>Enterobacterales</taxon>
        <taxon>Enterobacteriaceae</taxon>
        <taxon>Salmonella</taxon>
    </lineage>
</organism>
<dbReference type="AlphaFoldDB" id="A0A5T9TQV6"/>
<dbReference type="InterPro" id="IPR054836">
    <property type="entry name" value="Tn5_transposase"/>
</dbReference>
<feature type="non-terminal residue" evidence="1">
    <location>
        <position position="1"/>
    </location>
</feature>
<dbReference type="InterPro" id="IPR014737">
    <property type="entry name" value="Transposase_Tn5-like_C"/>
</dbReference>
<proteinExistence type="predicted"/>
<dbReference type="PANTHER" id="PTHR37319">
    <property type="entry name" value="TRANSPOSASE"/>
    <property type="match status" value="1"/>
</dbReference>
<dbReference type="Gene3D" id="3.90.350.10">
    <property type="entry name" value="Transposase Inhibitor Protein From Tn5, Chain A, domain 1"/>
    <property type="match status" value="1"/>
</dbReference>
<accession>A0A5T9TQV6</accession>
<protein>
    <submittedName>
        <fullName evidence="1">IS4 family transposase</fullName>
    </submittedName>
</protein>
<sequence length="169" mass="19554">AEDGACWHLLTSEKVACAADARRIVSHYERRWLIEEYHKAWKSGGTCVESLRMQTRDNLERMVVIKAFIAVRVLGLRQGGISEETQNDSCEKILTPTEWKLLWVKLEGKPLPSQAPTLKWACLKLAKLGRWHDSKRTGRPGWVVMWDGWFRLQDMVEGYLVMKSLDQEI</sequence>
<dbReference type="SUPFAM" id="SSF53098">
    <property type="entry name" value="Ribonuclease H-like"/>
    <property type="match status" value="1"/>
</dbReference>
<dbReference type="InterPro" id="IPR047768">
    <property type="entry name" value="Tn5p-like"/>
</dbReference>
<comment type="caution">
    <text evidence="1">The sequence shown here is derived from an EMBL/GenBank/DDBJ whole genome shotgun (WGS) entry which is preliminary data.</text>
</comment>
<reference evidence="1" key="1">
    <citation type="submission" date="2019-06" db="EMBL/GenBank/DDBJ databases">
        <authorList>
            <consortium name="GenomeTrakr network: Whole genome sequencing for foodborne pathogen traceback"/>
        </authorList>
    </citation>
    <scope>NUCLEOTIDE SEQUENCE</scope>
    <source>
        <strain evidence="1">FSIS11807908</strain>
    </source>
</reference>
<dbReference type="EMBL" id="AAGHPP010000082">
    <property type="protein sequence ID" value="EBO1575648.1"/>
    <property type="molecule type" value="Genomic_DNA"/>
</dbReference>
<dbReference type="NCBIfam" id="NF033590">
    <property type="entry name" value="transpos_IS4_3"/>
    <property type="match status" value="1"/>
</dbReference>